<organism evidence="3 4">
    <name type="scientific">Murimonas intestini</name>
    <dbReference type="NCBI Taxonomy" id="1337051"/>
    <lineage>
        <taxon>Bacteria</taxon>
        <taxon>Bacillati</taxon>
        <taxon>Bacillota</taxon>
        <taxon>Clostridia</taxon>
        <taxon>Lachnospirales</taxon>
        <taxon>Lachnospiraceae</taxon>
        <taxon>Murimonas</taxon>
    </lineage>
</organism>
<feature type="transmembrane region" description="Helical" evidence="2">
    <location>
        <begin position="76"/>
        <end position="95"/>
    </location>
</feature>
<keyword evidence="2" id="KW-0812">Transmembrane</keyword>
<evidence type="ECO:0000313" key="4">
    <source>
        <dbReference type="Proteomes" id="UP000245412"/>
    </source>
</evidence>
<gene>
    <name evidence="3" type="ORF">C7383_103127</name>
</gene>
<evidence type="ECO:0000313" key="3">
    <source>
        <dbReference type="EMBL" id="PWJ77286.1"/>
    </source>
</evidence>
<evidence type="ECO:0000256" key="2">
    <source>
        <dbReference type="SAM" id="Phobius"/>
    </source>
</evidence>
<comment type="caution">
    <text evidence="3">The sequence shown here is derived from an EMBL/GenBank/DDBJ whole genome shotgun (WGS) entry which is preliminary data.</text>
</comment>
<dbReference type="AlphaFoldDB" id="A0AB73T6U5"/>
<evidence type="ECO:0000256" key="1">
    <source>
        <dbReference type="SAM" id="MobiDB-lite"/>
    </source>
</evidence>
<feature type="region of interest" description="Disordered" evidence="1">
    <location>
        <begin position="1"/>
        <end position="20"/>
    </location>
</feature>
<name>A0AB73T6U5_9FIRM</name>
<keyword evidence="4" id="KW-1185">Reference proteome</keyword>
<proteinExistence type="predicted"/>
<protein>
    <submittedName>
        <fullName evidence="3">Uncharacterized protein</fullName>
    </submittedName>
</protein>
<feature type="transmembrane region" description="Helical" evidence="2">
    <location>
        <begin position="205"/>
        <end position="224"/>
    </location>
</feature>
<feature type="transmembrane region" description="Helical" evidence="2">
    <location>
        <begin position="151"/>
        <end position="169"/>
    </location>
</feature>
<dbReference type="Proteomes" id="UP000245412">
    <property type="component" value="Unassembled WGS sequence"/>
</dbReference>
<feature type="transmembrane region" description="Helical" evidence="2">
    <location>
        <begin position="116"/>
        <end position="139"/>
    </location>
</feature>
<dbReference type="RefSeq" id="WP_109625397.1">
    <property type="nucleotide sequence ID" value="NZ_CABJAT010000007.1"/>
</dbReference>
<accession>A0AB73T6U5</accession>
<keyword evidence="2" id="KW-1133">Transmembrane helix</keyword>
<reference evidence="3 4" key="1">
    <citation type="submission" date="2018-05" db="EMBL/GenBank/DDBJ databases">
        <authorList>
            <person name="Goeker M."/>
            <person name="Huntemann M."/>
            <person name="Clum A."/>
            <person name="Pillay M."/>
            <person name="Palaniappan K."/>
            <person name="Varghese N."/>
            <person name="Mikhailova N."/>
            <person name="Stamatis D."/>
            <person name="Reddy T."/>
            <person name="Daum C."/>
            <person name="Shapiro N."/>
            <person name="Ivanova N."/>
            <person name="Kyrpides N."/>
            <person name="Woyke T."/>
        </authorList>
    </citation>
    <scope>NUCLEOTIDE SEQUENCE [LARGE SCALE GENOMIC DNA]</scope>
    <source>
        <strain evidence="3 4">DSM 26524</strain>
    </source>
</reference>
<sequence length="241" mass="27029">MRQLKKELKKAFEAPQPQRKEEFLRQHGNGGGSLTGFLMVQLSYIGKGTWGMMALIFIISMLAGRCMYFQDASQALGILGAIMPFWAGLFMSEGLKSKRNGMAELELSCRHSILQVTMARFIILGIVELAALLAVGAGIGNAWRAGFVRGTVYILVPWMATSFLSLCLIKRSGRENEAWYCLGAAVLVSITLMSCGNIWKEMYSPVFFGCWLLLFALLLAGNGYKIKWFRQHMEDYLWNLN</sequence>
<keyword evidence="2" id="KW-0472">Membrane</keyword>
<feature type="transmembrane region" description="Helical" evidence="2">
    <location>
        <begin position="49"/>
        <end position="70"/>
    </location>
</feature>
<feature type="transmembrane region" description="Helical" evidence="2">
    <location>
        <begin position="178"/>
        <end position="199"/>
    </location>
</feature>
<dbReference type="EMBL" id="QGGY01000003">
    <property type="protein sequence ID" value="PWJ77286.1"/>
    <property type="molecule type" value="Genomic_DNA"/>
</dbReference>